<dbReference type="SMART" id="SM00871">
    <property type="entry name" value="AraC_E_bind"/>
    <property type="match status" value="1"/>
</dbReference>
<name>A0A9D2PUS7_9FIRM</name>
<dbReference type="Gene3D" id="3.20.80.10">
    <property type="entry name" value="Regulatory factor, effector binding domain"/>
    <property type="match status" value="1"/>
</dbReference>
<dbReference type="SMART" id="SM00422">
    <property type="entry name" value="HTH_MERR"/>
    <property type="match status" value="1"/>
</dbReference>
<dbReference type="InterPro" id="IPR047057">
    <property type="entry name" value="MerR_fam"/>
</dbReference>
<proteinExistence type="predicted"/>
<dbReference type="InterPro" id="IPR000551">
    <property type="entry name" value="MerR-type_HTH_dom"/>
</dbReference>
<dbReference type="GO" id="GO:0003700">
    <property type="term" value="F:DNA-binding transcription factor activity"/>
    <property type="evidence" value="ECO:0007669"/>
    <property type="project" value="InterPro"/>
</dbReference>
<dbReference type="PANTHER" id="PTHR30204">
    <property type="entry name" value="REDOX-CYCLING DRUG-SENSING TRANSCRIPTIONAL ACTIVATOR SOXR"/>
    <property type="match status" value="1"/>
</dbReference>
<dbReference type="PANTHER" id="PTHR30204:SF85">
    <property type="entry name" value="MULTIDRUG-EFFLUX TRANSPORTER 2 REGULATOR"/>
    <property type="match status" value="1"/>
</dbReference>
<dbReference type="InterPro" id="IPR010499">
    <property type="entry name" value="AraC_E-bd"/>
</dbReference>
<gene>
    <name evidence="3" type="ORF">H9931_13255</name>
</gene>
<evidence type="ECO:0000259" key="2">
    <source>
        <dbReference type="PROSITE" id="PS50937"/>
    </source>
</evidence>
<evidence type="ECO:0000313" key="4">
    <source>
        <dbReference type="Proteomes" id="UP000823863"/>
    </source>
</evidence>
<dbReference type="PROSITE" id="PS50937">
    <property type="entry name" value="HTH_MERR_2"/>
    <property type="match status" value="1"/>
</dbReference>
<feature type="domain" description="HTH merR-type" evidence="2">
    <location>
        <begin position="8"/>
        <end position="77"/>
    </location>
</feature>
<keyword evidence="1" id="KW-0238">DNA-binding</keyword>
<reference evidence="3" key="1">
    <citation type="journal article" date="2021" name="PeerJ">
        <title>Extensive microbial diversity within the chicken gut microbiome revealed by metagenomics and culture.</title>
        <authorList>
            <person name="Gilroy R."/>
            <person name="Ravi A."/>
            <person name="Getino M."/>
            <person name="Pursley I."/>
            <person name="Horton D.L."/>
            <person name="Alikhan N.F."/>
            <person name="Baker D."/>
            <person name="Gharbi K."/>
            <person name="Hall N."/>
            <person name="Watson M."/>
            <person name="Adriaenssens E.M."/>
            <person name="Foster-Nyarko E."/>
            <person name="Jarju S."/>
            <person name="Secka A."/>
            <person name="Antonio M."/>
            <person name="Oren A."/>
            <person name="Chaudhuri R.R."/>
            <person name="La Ragione R."/>
            <person name="Hildebrand F."/>
            <person name="Pallen M.J."/>
        </authorList>
    </citation>
    <scope>NUCLEOTIDE SEQUENCE</scope>
    <source>
        <strain evidence="3">CHK198-12963</strain>
    </source>
</reference>
<dbReference type="InterPro" id="IPR011256">
    <property type="entry name" value="Reg_factor_effector_dom_sf"/>
</dbReference>
<dbReference type="Gene3D" id="1.10.1660.10">
    <property type="match status" value="1"/>
</dbReference>
<evidence type="ECO:0000256" key="1">
    <source>
        <dbReference type="ARBA" id="ARBA00023125"/>
    </source>
</evidence>
<dbReference type="Pfam" id="PF06445">
    <property type="entry name" value="GyrI-like"/>
    <property type="match status" value="1"/>
</dbReference>
<dbReference type="Proteomes" id="UP000823863">
    <property type="component" value="Unassembled WGS sequence"/>
</dbReference>
<accession>A0A9D2PUS7</accession>
<dbReference type="SUPFAM" id="SSF46955">
    <property type="entry name" value="Putative DNA-binding domain"/>
    <property type="match status" value="1"/>
</dbReference>
<dbReference type="EMBL" id="DWWB01000077">
    <property type="protein sequence ID" value="HJC67657.1"/>
    <property type="molecule type" value="Genomic_DNA"/>
</dbReference>
<dbReference type="AlphaFoldDB" id="A0A9D2PUS7"/>
<sequence length="271" mass="31673">MKRKDENLYTTGAFAKYFGIKKDTLFYYDEIGLFSPAFIGENGYRYYTASQISPFGTLLALREMNVPLCQVREYFEEPSIEKLEIMAARQMEQLEEEIRRRKEIYSIFKRILQETEEGKNAGTDTAVIRRLPPERFIYSRADPDGKGIDVHQWWDAYGDFVREKKIRGAVSVGSLISKENLEKGKFDRVDRLFTSDKRKGSLRPGGEYAVYYVKGPYESLAESYPRLLEEIRRQGYRLDGDVYEEYLISELTGERPEQYVSRLTVKVCPEK</sequence>
<dbReference type="Pfam" id="PF13411">
    <property type="entry name" value="MerR_1"/>
    <property type="match status" value="1"/>
</dbReference>
<comment type="caution">
    <text evidence="3">The sequence shown here is derived from an EMBL/GenBank/DDBJ whole genome shotgun (WGS) entry which is preliminary data.</text>
</comment>
<dbReference type="SUPFAM" id="SSF55136">
    <property type="entry name" value="Probable bacterial effector-binding domain"/>
    <property type="match status" value="1"/>
</dbReference>
<dbReference type="InterPro" id="IPR029442">
    <property type="entry name" value="GyrI-like"/>
</dbReference>
<reference evidence="3" key="2">
    <citation type="submission" date="2021-04" db="EMBL/GenBank/DDBJ databases">
        <authorList>
            <person name="Gilroy R."/>
        </authorList>
    </citation>
    <scope>NUCLEOTIDE SEQUENCE</scope>
    <source>
        <strain evidence="3">CHK198-12963</strain>
    </source>
</reference>
<dbReference type="GO" id="GO:0003677">
    <property type="term" value="F:DNA binding"/>
    <property type="evidence" value="ECO:0007669"/>
    <property type="project" value="UniProtKB-KW"/>
</dbReference>
<dbReference type="InterPro" id="IPR009061">
    <property type="entry name" value="DNA-bd_dom_put_sf"/>
</dbReference>
<protein>
    <submittedName>
        <fullName evidence="3">MerR family transcriptional regulator</fullName>
    </submittedName>
</protein>
<organism evidence="3 4">
    <name type="scientific">Candidatus Enterocloster excrementigallinarum</name>
    <dbReference type="NCBI Taxonomy" id="2838558"/>
    <lineage>
        <taxon>Bacteria</taxon>
        <taxon>Bacillati</taxon>
        <taxon>Bacillota</taxon>
        <taxon>Clostridia</taxon>
        <taxon>Lachnospirales</taxon>
        <taxon>Lachnospiraceae</taxon>
        <taxon>Enterocloster</taxon>
    </lineage>
</organism>
<evidence type="ECO:0000313" key="3">
    <source>
        <dbReference type="EMBL" id="HJC67657.1"/>
    </source>
</evidence>